<dbReference type="InterPro" id="IPR052516">
    <property type="entry name" value="N-heterocyclic_Hydroxylase"/>
</dbReference>
<dbReference type="InterPro" id="IPR037165">
    <property type="entry name" value="AldOxase/xan_DH_Mopterin-bd_sf"/>
</dbReference>
<comment type="caution">
    <text evidence="2">The sequence shown here is derived from an EMBL/GenBank/DDBJ whole genome shotgun (WGS) entry which is preliminary data.</text>
</comment>
<sequence length="750" mass="81769">MNSIENVSRRGFLKVAGISSSAFVLGMSLPITSSQAKSSASAVNHELNFFVSIANDSMVTLVCHRSEMGQGIRTSVPQIIAEELEADWQKVTVVQAKADAKYGSQGTAGSASIRNHFTSIRQIGAVARDMLEQAAANIWQVQKNAVKAQKHFVVHNATGEKISFGELASHAAKLTTPDSKTIKLKANSDFSLIGKDVKLIDLDDIVAGKAQYAQDIQLPDMLIATIVRPPVVGGKVVSFDASEALKVKGVVDVIALKPRSIPVGINPLGGVAVLANNTWAALEGRKKLTIKWQLGDKQKHNSSEFSKQLVKKVQRKGEKVATKGDVYNHQYNENNTLEATYTVPYIHHAPMETPAATAVIHGKKCTIWAGTQNPQWAKGTVARELGLGEDEQDNIELNVTLMGGAFGRKSKADFIVEAVELAKTSKRPVKVIWSREDDIQHGYYHSISANYCKAELTEQSSADHWISRNAYPPIGWLWNPEAKVPSDNQLALGFGDIPFALNNLSIEKHAVDSFVRPGWVRSVACINNGFALGSFVDELAVKAKIPTRQMWLNLLGVDRHVDPNKNGFKYSNYNLDLTAHPIDTKRIKNLINLISDKAKVEQALPENQGWGISFLRSFGSFVAAATKVSVVNNKVTVLEMHTAVDCGIVVTPDRVKAQMEGAMVFGLSIALMGEISVKDGQVEQNNFHDYPVTRINQAPEMHVHIIESDKPPGGIGEPGVPPVAPSITNAIYHASKTRIRDLPVNKVFTV</sequence>
<accession>A0A099L658</accession>
<dbReference type="Pfam" id="PF20256">
    <property type="entry name" value="MoCoBD_2"/>
    <property type="match status" value="2"/>
</dbReference>
<dbReference type="RefSeq" id="WP_033080282.1">
    <property type="nucleotide sequence ID" value="NZ_JQEC01000002.1"/>
</dbReference>
<dbReference type="EC" id="1.3.99.16" evidence="2"/>
<dbReference type="PANTHER" id="PTHR47495:SF3">
    <property type="entry name" value="BLR6219 PROTEIN"/>
    <property type="match status" value="1"/>
</dbReference>
<dbReference type="AlphaFoldDB" id="A0A099L658"/>
<evidence type="ECO:0000313" key="3">
    <source>
        <dbReference type="Proteomes" id="UP000029868"/>
    </source>
</evidence>
<dbReference type="SMART" id="SM01008">
    <property type="entry name" value="Ald_Xan_dh_C"/>
    <property type="match status" value="1"/>
</dbReference>
<evidence type="ECO:0000259" key="1">
    <source>
        <dbReference type="SMART" id="SM01008"/>
    </source>
</evidence>
<gene>
    <name evidence="2" type="ORF">GAB14E_0972</name>
</gene>
<proteinExistence type="predicted"/>
<dbReference type="GO" id="GO:0047121">
    <property type="term" value="F:isoquinoline 1-oxidoreductase activity"/>
    <property type="evidence" value="ECO:0007669"/>
    <property type="project" value="UniProtKB-EC"/>
</dbReference>
<dbReference type="PANTHER" id="PTHR47495">
    <property type="entry name" value="ALDEHYDE DEHYDROGENASE"/>
    <property type="match status" value="1"/>
</dbReference>
<dbReference type="InterPro" id="IPR046867">
    <property type="entry name" value="AldOxase/xan_DH_MoCoBD2"/>
</dbReference>
<dbReference type="Proteomes" id="UP000029868">
    <property type="component" value="Unassembled WGS sequence"/>
</dbReference>
<dbReference type="PATRIC" id="fig|28229.3.peg.124"/>
<dbReference type="EMBL" id="JQEC01000002">
    <property type="protein sequence ID" value="KGJ97383.1"/>
    <property type="molecule type" value="Genomic_DNA"/>
</dbReference>
<evidence type="ECO:0000313" key="2">
    <source>
        <dbReference type="EMBL" id="KGJ97383.1"/>
    </source>
</evidence>
<dbReference type="Pfam" id="PF01315">
    <property type="entry name" value="Ald_Xan_dh_C"/>
    <property type="match status" value="1"/>
</dbReference>
<dbReference type="PROSITE" id="PS51318">
    <property type="entry name" value="TAT"/>
    <property type="match status" value="1"/>
</dbReference>
<dbReference type="Gene3D" id="3.90.1170.50">
    <property type="entry name" value="Aldehyde oxidase/xanthine dehydrogenase, a/b hammerhead"/>
    <property type="match status" value="1"/>
</dbReference>
<dbReference type="OrthoDB" id="9767994at2"/>
<keyword evidence="2" id="KW-0560">Oxidoreductase</keyword>
<dbReference type="Gene3D" id="3.30.365.10">
    <property type="entry name" value="Aldehyde oxidase/xanthine dehydrogenase, molybdopterin binding domain"/>
    <property type="match status" value="4"/>
</dbReference>
<dbReference type="InterPro" id="IPR008274">
    <property type="entry name" value="AldOxase/xan_DH_MoCoBD1"/>
</dbReference>
<name>A0A099L658_COLPS</name>
<dbReference type="Pfam" id="PF02738">
    <property type="entry name" value="MoCoBD_1"/>
    <property type="match status" value="1"/>
</dbReference>
<organism evidence="2 3">
    <name type="scientific">Colwellia psychrerythraea</name>
    <name type="common">Vibrio psychroerythus</name>
    <dbReference type="NCBI Taxonomy" id="28229"/>
    <lineage>
        <taxon>Bacteria</taxon>
        <taxon>Pseudomonadati</taxon>
        <taxon>Pseudomonadota</taxon>
        <taxon>Gammaproteobacteria</taxon>
        <taxon>Alteromonadales</taxon>
        <taxon>Colwelliaceae</taxon>
        <taxon>Colwellia</taxon>
    </lineage>
</organism>
<feature type="domain" description="Aldehyde oxidase/xanthine dehydrogenase a/b hammerhead" evidence="1">
    <location>
        <begin position="207"/>
        <end position="296"/>
    </location>
</feature>
<dbReference type="InterPro" id="IPR012368">
    <property type="entry name" value="OxRdtase_Mopterin-bd_su_IorB"/>
</dbReference>
<protein>
    <submittedName>
        <fullName evidence="2">Isoquinoline 1-oxidoreductase</fullName>
        <ecNumber evidence="2">1.3.99.16</ecNumber>
    </submittedName>
</protein>
<dbReference type="PIRSF" id="PIRSF036389">
    <property type="entry name" value="IOR_B"/>
    <property type="match status" value="1"/>
</dbReference>
<dbReference type="SUPFAM" id="SSF56003">
    <property type="entry name" value="Molybdenum cofactor-binding domain"/>
    <property type="match status" value="2"/>
</dbReference>
<dbReference type="InterPro" id="IPR006311">
    <property type="entry name" value="TAT_signal"/>
</dbReference>
<reference evidence="2 3" key="1">
    <citation type="submission" date="2014-08" db="EMBL/GenBank/DDBJ databases">
        <title>Genomic and Phenotypic Diversity of Colwellia psychrerythraea strains from Disparate Marine Basins.</title>
        <authorList>
            <person name="Techtmann S.M."/>
            <person name="Stelling S.C."/>
            <person name="Utturkar S.M."/>
            <person name="Alshibli N."/>
            <person name="Harris A."/>
            <person name="Brown S.D."/>
            <person name="Hazen T.C."/>
        </authorList>
    </citation>
    <scope>NUCLEOTIDE SEQUENCE [LARGE SCALE GENOMIC DNA]</scope>
    <source>
        <strain evidence="2 3">GAB14E</strain>
    </source>
</reference>
<dbReference type="InterPro" id="IPR000674">
    <property type="entry name" value="Ald_Oxase/Xan_DH_a/b"/>
</dbReference>